<evidence type="ECO:0000256" key="1">
    <source>
        <dbReference type="ARBA" id="ARBA00006534"/>
    </source>
</evidence>
<dbReference type="Pfam" id="PF03575">
    <property type="entry name" value="Peptidase_S51"/>
    <property type="match status" value="1"/>
</dbReference>
<keyword evidence="2" id="KW-0645">Protease</keyword>
<gene>
    <name evidence="5" type="ORF">FEAC_03660</name>
</gene>
<reference evidence="5 6" key="1">
    <citation type="submission" date="2015-01" db="EMBL/GenBank/DDBJ databases">
        <title>Draft genome of the acidophilic iron oxidizer Ferrimicrobium acidiphilum strain T23.</title>
        <authorList>
            <person name="Poehlein A."/>
            <person name="Eisen S."/>
            <person name="Schloemann M."/>
            <person name="Johnson B.D."/>
            <person name="Daniel R."/>
            <person name="Muehling M."/>
        </authorList>
    </citation>
    <scope>NUCLEOTIDE SEQUENCE [LARGE SCALE GENOMIC DNA]</scope>
    <source>
        <strain evidence="5 6">T23</strain>
    </source>
</reference>
<dbReference type="EMBL" id="JXUW01000002">
    <property type="protein sequence ID" value="KJE77993.1"/>
    <property type="molecule type" value="Genomic_DNA"/>
</dbReference>
<dbReference type="PATRIC" id="fig|1121877.4.peg.397"/>
<dbReference type="GO" id="GO:0008236">
    <property type="term" value="F:serine-type peptidase activity"/>
    <property type="evidence" value="ECO:0007669"/>
    <property type="project" value="UniProtKB-KW"/>
</dbReference>
<dbReference type="InterPro" id="IPR029062">
    <property type="entry name" value="Class_I_gatase-like"/>
</dbReference>
<evidence type="ECO:0000256" key="3">
    <source>
        <dbReference type="ARBA" id="ARBA00022801"/>
    </source>
</evidence>
<accession>A0A0D8FXJ7</accession>
<dbReference type="InterPro" id="IPR005320">
    <property type="entry name" value="Peptidase_S51"/>
</dbReference>
<dbReference type="Proteomes" id="UP000032336">
    <property type="component" value="Unassembled WGS sequence"/>
</dbReference>
<protein>
    <submittedName>
        <fullName evidence="5">Peptidase family S51</fullName>
    </submittedName>
</protein>
<dbReference type="Gene3D" id="3.40.50.880">
    <property type="match status" value="1"/>
</dbReference>
<keyword evidence="4" id="KW-0720">Serine protease</keyword>
<sequence length="229" mass="24721">MRGRRTEVAFGPLLNYALELSGVDKPQLLYVGTAMGDEAGHGLRMIEAGQEAGIAVDLLRLFPMPNADDLSGYVLSHDVIWVGGGSVANLLALWRLHGLDTILKEAWRAGVVLAGVSAGSLCWHIGGTTDSFSPDLSPVTNGLALLPYSNGVHYDSEPRRRPLFQQLIADGTLPNGYATEDGTGLVYQGTRLIEAVTEIEGKTAYRVERDDDEVHETAIPTRLLTNSKH</sequence>
<dbReference type="PANTHER" id="PTHR20842">
    <property type="entry name" value="PROTEASE S51 ALPHA-ASPARTYL DIPEPTIDASE"/>
    <property type="match status" value="1"/>
</dbReference>
<evidence type="ECO:0000256" key="2">
    <source>
        <dbReference type="ARBA" id="ARBA00022670"/>
    </source>
</evidence>
<proteinExistence type="inferred from homology"/>
<dbReference type="CDD" id="cd03146">
    <property type="entry name" value="GAT1_Peptidase_E"/>
    <property type="match status" value="1"/>
</dbReference>
<dbReference type="PANTHER" id="PTHR20842:SF0">
    <property type="entry name" value="ALPHA-ASPARTYL DIPEPTIDASE"/>
    <property type="match status" value="1"/>
</dbReference>
<evidence type="ECO:0000313" key="6">
    <source>
        <dbReference type="Proteomes" id="UP000032336"/>
    </source>
</evidence>
<evidence type="ECO:0000313" key="5">
    <source>
        <dbReference type="EMBL" id="KJE77993.1"/>
    </source>
</evidence>
<keyword evidence="6" id="KW-1185">Reference proteome</keyword>
<keyword evidence="3" id="KW-0378">Hydrolase</keyword>
<comment type="similarity">
    <text evidence="1">Belongs to the peptidase S51 family.</text>
</comment>
<dbReference type="eggNOG" id="COG3340">
    <property type="taxonomic scope" value="Bacteria"/>
</dbReference>
<name>A0A0D8FXJ7_9ACTN</name>
<dbReference type="STRING" id="1121877.FEAC_03660"/>
<organism evidence="5 6">
    <name type="scientific">Ferrimicrobium acidiphilum DSM 19497</name>
    <dbReference type="NCBI Taxonomy" id="1121877"/>
    <lineage>
        <taxon>Bacteria</taxon>
        <taxon>Bacillati</taxon>
        <taxon>Actinomycetota</taxon>
        <taxon>Acidimicrobiia</taxon>
        <taxon>Acidimicrobiales</taxon>
        <taxon>Acidimicrobiaceae</taxon>
        <taxon>Ferrimicrobium</taxon>
    </lineage>
</organism>
<evidence type="ECO:0000256" key="4">
    <source>
        <dbReference type="ARBA" id="ARBA00022825"/>
    </source>
</evidence>
<dbReference type="GO" id="GO:0006508">
    <property type="term" value="P:proteolysis"/>
    <property type="evidence" value="ECO:0007669"/>
    <property type="project" value="UniProtKB-KW"/>
</dbReference>
<comment type="caution">
    <text evidence="5">The sequence shown here is derived from an EMBL/GenBank/DDBJ whole genome shotgun (WGS) entry which is preliminary data.</text>
</comment>
<dbReference type="SUPFAM" id="SSF52317">
    <property type="entry name" value="Class I glutamine amidotransferase-like"/>
    <property type="match status" value="1"/>
</dbReference>
<dbReference type="AlphaFoldDB" id="A0A0D8FXJ7"/>